<feature type="region of interest" description="Disordered" evidence="1">
    <location>
        <begin position="1"/>
        <end position="61"/>
    </location>
</feature>
<dbReference type="EMBL" id="BDEV01000119">
    <property type="protein sequence ID" value="GCD63721.1"/>
    <property type="molecule type" value="Genomic_DNA"/>
</dbReference>
<accession>A0A401X753</accession>
<sequence length="265" mass="29882">MRSQKWKVGKDISLSSAFKSNNRFQPRRRQKWRNRKRNKENAGLDEKKDLPFSPTSEIASDDVSPVSDLGLFTLPKDLNIQDIEGSVPPSSGEKSGRVRHFRENSRNKRNEQDWRSPSLLKCNSHHVRPLTFIAGPSETGQRIFMEKLFKDGFPTCGSRPEFSSYGFLRSIASDGGVALSGCAVRVPPDLPMSHLQLHLDVPCRVVWINDNPGVKATADQKSAFEFFRRLSGGNILQTSSSVFFGNAHELRQVSNFLNFNLLEFA</sequence>
<evidence type="ECO:0000313" key="3">
    <source>
        <dbReference type="Proteomes" id="UP000287385"/>
    </source>
</evidence>
<evidence type="ECO:0000313" key="2">
    <source>
        <dbReference type="EMBL" id="GCD63721.1"/>
    </source>
</evidence>
<organism evidence="2 3">
    <name type="scientific">Acetobacter pasteurianus NBRC 3278</name>
    <dbReference type="NCBI Taxonomy" id="1226660"/>
    <lineage>
        <taxon>Bacteria</taxon>
        <taxon>Pseudomonadati</taxon>
        <taxon>Pseudomonadota</taxon>
        <taxon>Alphaproteobacteria</taxon>
        <taxon>Acetobacterales</taxon>
        <taxon>Acetobacteraceae</taxon>
        <taxon>Acetobacter</taxon>
    </lineage>
</organism>
<gene>
    <name evidence="2" type="ORF">NBRC3278_2814</name>
</gene>
<protein>
    <submittedName>
        <fullName evidence="2">Uncharacterized protein</fullName>
    </submittedName>
</protein>
<feature type="compositionally biased region" description="Basic and acidic residues" evidence="1">
    <location>
        <begin position="101"/>
        <end position="114"/>
    </location>
</feature>
<reference evidence="2 3" key="1">
    <citation type="submission" date="2016-06" db="EMBL/GenBank/DDBJ databases">
        <title>Acetobacter pasteurianus NBRC 3278 whole genome sequencing project.</title>
        <authorList>
            <person name="Matsutani M."/>
            <person name="Shiwa Y."/>
            <person name="Okamoto-Kainuma A."/>
            <person name="Ishikawa M."/>
            <person name="Koizumi Y."/>
            <person name="Yoshikawa H."/>
            <person name="Yakushi T."/>
            <person name="Matsushita K."/>
        </authorList>
    </citation>
    <scope>NUCLEOTIDE SEQUENCE [LARGE SCALE GENOMIC DNA]</scope>
    <source>
        <strain evidence="2 3">NBRC 3278</strain>
    </source>
</reference>
<name>A0A401X753_ACEPA</name>
<keyword evidence="3" id="KW-1185">Reference proteome</keyword>
<dbReference type="Proteomes" id="UP000287385">
    <property type="component" value="Unassembled WGS sequence"/>
</dbReference>
<proteinExistence type="predicted"/>
<feature type="compositionally biased region" description="Basic residues" evidence="1">
    <location>
        <begin position="25"/>
        <end position="38"/>
    </location>
</feature>
<comment type="caution">
    <text evidence="2">The sequence shown here is derived from an EMBL/GenBank/DDBJ whole genome shotgun (WGS) entry which is preliminary data.</text>
</comment>
<evidence type="ECO:0000256" key="1">
    <source>
        <dbReference type="SAM" id="MobiDB-lite"/>
    </source>
</evidence>
<dbReference type="AlphaFoldDB" id="A0A401X753"/>
<feature type="region of interest" description="Disordered" evidence="1">
    <location>
        <begin position="82"/>
        <end position="114"/>
    </location>
</feature>
<feature type="compositionally biased region" description="Basic and acidic residues" evidence="1">
    <location>
        <begin position="39"/>
        <end position="50"/>
    </location>
</feature>